<dbReference type="InterPro" id="IPR026854">
    <property type="entry name" value="VPS13_N"/>
</dbReference>
<dbReference type="GO" id="GO:0009267">
    <property type="term" value="P:cellular response to starvation"/>
    <property type="evidence" value="ECO:0007669"/>
    <property type="project" value="EnsemblFungi"/>
</dbReference>
<evidence type="ECO:0000259" key="9">
    <source>
        <dbReference type="Pfam" id="PF25037"/>
    </source>
</evidence>
<dbReference type="PANTHER" id="PTHR16166:SF93">
    <property type="entry name" value="INTERMEMBRANE LIPID TRANSFER PROTEIN VPS13"/>
    <property type="match status" value="1"/>
</dbReference>
<dbReference type="InterPro" id="IPR056747">
    <property type="entry name" value="VPS13-like_M"/>
</dbReference>
<dbReference type="GO" id="GO:0007005">
    <property type="term" value="P:mitochondrion organization"/>
    <property type="evidence" value="ECO:0007669"/>
    <property type="project" value="EnsemblFungi"/>
</dbReference>
<keyword evidence="3 4" id="KW-0445">Lipid transport</keyword>
<keyword evidence="11" id="KW-1185">Reference proteome</keyword>
<dbReference type="GO" id="GO:0005628">
    <property type="term" value="C:prospore membrane"/>
    <property type="evidence" value="ECO:0007669"/>
    <property type="project" value="EnsemblFungi"/>
</dbReference>
<dbReference type="KEGG" id="ctp:CTRG_03907"/>
<dbReference type="GO" id="GO:0005829">
    <property type="term" value="C:cytosol"/>
    <property type="evidence" value="ECO:0007669"/>
    <property type="project" value="GOC"/>
</dbReference>
<feature type="compositionally biased region" description="Basic and acidic residues" evidence="5">
    <location>
        <begin position="1531"/>
        <end position="1540"/>
    </location>
</feature>
<feature type="domain" description="VPS13-like middle region" evidence="7">
    <location>
        <begin position="1051"/>
        <end position="1821"/>
    </location>
</feature>
<dbReference type="InterPro" id="IPR009543">
    <property type="entry name" value="VPS13_VAB"/>
</dbReference>
<feature type="compositionally biased region" description="Basic and acidic residues" evidence="5">
    <location>
        <begin position="453"/>
        <end position="463"/>
    </location>
</feature>
<dbReference type="PIRSF" id="PIRSF037235">
    <property type="entry name" value="VPS13_fungi"/>
    <property type="match status" value="1"/>
</dbReference>
<gene>
    <name evidence="10" type="ORF">CTRG_03907</name>
</gene>
<name>C5MCF6_CANTT</name>
<evidence type="ECO:0000259" key="6">
    <source>
        <dbReference type="Pfam" id="PF12624"/>
    </source>
</evidence>
<dbReference type="HOGENOM" id="CLU_000135_0_0_1"/>
<dbReference type="GO" id="GO:0005741">
    <property type="term" value="C:mitochondrial outer membrane"/>
    <property type="evidence" value="ECO:0007669"/>
    <property type="project" value="EnsemblFungi"/>
</dbReference>
<dbReference type="Pfam" id="PF25037">
    <property type="entry name" value="VPS13_C"/>
    <property type="match status" value="1"/>
</dbReference>
<feature type="domain" description="Chorein N-terminal" evidence="6">
    <location>
        <begin position="1"/>
        <end position="1014"/>
    </location>
</feature>
<dbReference type="GO" id="GO:0045324">
    <property type="term" value="P:late endosome to vacuole transport"/>
    <property type="evidence" value="ECO:0007669"/>
    <property type="project" value="UniProtKB-UniRule"/>
</dbReference>
<feature type="region of interest" description="Disordered" evidence="5">
    <location>
        <begin position="436"/>
        <end position="465"/>
    </location>
</feature>
<dbReference type="GO" id="GO:0090083">
    <property type="term" value="P:regulation of inclusion body assembly"/>
    <property type="evidence" value="ECO:0007669"/>
    <property type="project" value="EnsemblFungi"/>
</dbReference>
<evidence type="ECO:0000259" key="8">
    <source>
        <dbReference type="Pfam" id="PF25036"/>
    </source>
</evidence>
<dbReference type="OrthoDB" id="428159at2759"/>
<dbReference type="GO" id="GO:0061709">
    <property type="term" value="P:reticulophagy"/>
    <property type="evidence" value="ECO:0007669"/>
    <property type="project" value="EnsemblFungi"/>
</dbReference>
<dbReference type="InterPro" id="IPR026847">
    <property type="entry name" value="VPS13"/>
</dbReference>
<feature type="domain" description="Vacuolar protein sorting-associated protein 13 VPS13 adaptor binding" evidence="8">
    <location>
        <begin position="1885"/>
        <end position="2454"/>
    </location>
</feature>
<evidence type="ECO:0000256" key="1">
    <source>
        <dbReference type="ARBA" id="ARBA00006545"/>
    </source>
</evidence>
<evidence type="ECO:0000256" key="3">
    <source>
        <dbReference type="ARBA" id="ARBA00023055"/>
    </source>
</evidence>
<evidence type="ECO:0000256" key="2">
    <source>
        <dbReference type="ARBA" id="ARBA00022448"/>
    </source>
</evidence>
<dbReference type="GO" id="GO:0005770">
    <property type="term" value="C:late endosome"/>
    <property type="evidence" value="ECO:0007669"/>
    <property type="project" value="EnsemblFungi"/>
</dbReference>
<dbReference type="STRING" id="294747.C5MCF6"/>
<dbReference type="GO" id="GO:0120014">
    <property type="term" value="F:phospholipid transfer activity"/>
    <property type="evidence" value="ECO:0007669"/>
    <property type="project" value="EnsemblFungi"/>
</dbReference>
<dbReference type="GO" id="GO:0005794">
    <property type="term" value="C:Golgi apparatus"/>
    <property type="evidence" value="ECO:0007669"/>
    <property type="project" value="UniProtKB-UniRule"/>
</dbReference>
<protein>
    <recommendedName>
        <fullName evidence="4">Vacuolar protein sorting-associated protein</fullName>
    </recommendedName>
</protein>
<dbReference type="RefSeq" id="XP_002549610.1">
    <property type="nucleotide sequence ID" value="XM_002549564.1"/>
</dbReference>
<dbReference type="InterPro" id="IPR017148">
    <property type="entry name" value="VPS13_fungi"/>
</dbReference>
<dbReference type="Pfam" id="PF25036">
    <property type="entry name" value="VPS13_VAB"/>
    <property type="match status" value="1"/>
</dbReference>
<keyword evidence="2 4" id="KW-0813">Transport</keyword>
<dbReference type="GO" id="GO:0045053">
    <property type="term" value="P:protein retention in Golgi apparatus"/>
    <property type="evidence" value="ECO:0007669"/>
    <property type="project" value="UniProtKB-UniRule"/>
</dbReference>
<dbReference type="GO" id="GO:0036258">
    <property type="term" value="P:multivesicular body assembly"/>
    <property type="evidence" value="ECO:0007669"/>
    <property type="project" value="EnsemblFungi"/>
</dbReference>
<dbReference type="GO" id="GO:0005798">
    <property type="term" value="C:Golgi-associated vesicle"/>
    <property type="evidence" value="ECO:0007669"/>
    <property type="project" value="EnsemblFungi"/>
</dbReference>
<evidence type="ECO:0000256" key="5">
    <source>
        <dbReference type="SAM" id="MobiDB-lite"/>
    </source>
</evidence>
<sequence length="3112" mass="351103">MFESLVANLLNRVLGSYIENFDPNQLNIGIWSGDVKLKNLRLKKESLDKFRLPIDVKFGHLGELTLQIPWSNLKGKPVKIIVEDLYLLASPIILQDYDIEEEKKREFTLKKEKLDELETFLEAKSQELGTDLENETFVESLLTKIVDNLQVTIKNIHVRYEDDSLLTESPYSIGFSLEELSAVSTDEDWVPSFINITQVLTRKLLTLKDLSCYMDTQDTKLYSHLSRDEVLTAFQQTMTDVEYLLKPVTGNGKVTVHKLGTTEKIPHIDSDLYFEEFGVELNSQQYQDLLWTASKFHWFMKTEKFRKFRPKLPPSEAPKAWFKYAAESVLNEIHERNYKWSWAYFEKRRDQRIQYIQLWKSKLKGELTTEKQTELEDLEKELPYDDIKLYRSLTRSELKKSNQQVSLYDTPAKKQASNQSSGGWFSSWWGGGNNTQKQVVADGNSNNSNNNDDNNKESDENKQIDLSLTDAQRKVLYDAIDYDENSAVCVDLPKEWVKLKVSARLDKGGLTIKSDKSTNLAEIVFEGCSAQFLERPDSFLSKFQMDEFRVEDGTGTTLYKHIVKVQEGEGTKNDTSDDPFLSLAFEKNPLDQSADSSLTGKLKSMTIYYNPKFIEEIVKFFTPPKIHLDTVGALMNAAESTVEGLTSQTRIGLEYALEEHKTMNVKLDLQTPLLILPLDPSSNKSPVAILDAGHISVTSDLVDKSIIKEYKEKEQYSKEDWETLRELMYDKFHVNLEDARFLVGNNIQSTMYQLSSNSNVRSDYILDTFSVGLLLQISILPEAQNLSKIRLGGKVPKVALSLNDVQYKTLMQIIDAAVPNTELDTSDDSSVFKAFGNGEPSGEFDIEESTRISNIPKQSTNSDQHQFEFDFNVELIQISLSRCIDPITLEAEPVADIIGESFNLNVAKTLTDMFVTLNVFDISLLDHIEKSGIPEFQKLISSSNENESKNLLELKYSKKQRLVNFNNKRIEAFDQDVDLQIAVVKFVVTRKSYLSMLNYILNTFTDPNAAPTPADELNHNSENEAASPQKINVNVGLESIILVLNEDGIKLATFQLSEAQINVHLLPEYMDVQGKLGGFSLHDEVNIGSPRDSGMRNLIRIDGDNLAKFSYKTYDCATETKPSVVEFETGAMTINFIESSFNRILSYLSQFLKMKAVYDRAREAAINQAAQIPAKLLFNVLVHAPTIVFPLYGENTNKMIADLGEIYAHNKYSGDINVIDFGIRNVSLSSDLEFGDEIKQHSHIVDDLDLGFKIDYSEDYVKGTPTFVVKGELPELDMHLTEVQFNLLTKLSDSISRAFSFEESEASLEAVEEDAAFANEVLKHNTRLIQGEGNTSTRTQVQSTENASEQQQNTQPQPNSQDIPADHQMVDLEFDIPRVALTIYNRTEGVCSLGECPLSTFAMNQLVCKFSMTQDTHFESKLKIKSFVVQDVRKNTESKFPIIIPAVEGVEDQFDIMVSSDGPKDNRNITVMLTVEKPRTILALDYLFELQVFFNKATETGTSVVPATQHQRRKSRASLTSNSARIENTSSDEHNPHEPSKLGFSINIVDPSVILLADDSNESTEAVVFKVGQILITQQNVLSLATSNIGMYLMSMNEPNNSSYRIIDDFSISFALDSRGSTPTDFLTSIQASVDPLLIRVSLRDIRLAFGIFNRANQLYIKHQGLSDTGKDEFNEYELSKDIKRRLSSYAPSIISTISDELHIDPVNELPEGVAIVKGEEFNASFGGLRFVLIGEVSDLPVVDWNVKPFEVRAINWSTDLNAEVHFEQYINVFSYSKSAWEPLVEPWPIAIYASQTKHPKPQLLVEIISRELAQVTLTSRSIVLLSQVSDLITSDVKLKPRGEDYPYLLVNETGFDLEVWSSSKEDTSKTPIKSGSSIPWSFEDWREIRENLDADIASSLDIRFVDSQFQDVSGITASSVGEELYVIKPPVDGIHNRLSVDIVLREDYVKVIKLRSTVVLENDADIPIIVKVNDPNMEETELVIDSKQSKAIPISSVYQGRVRVKPKLYTPYGWSEQQLYWKDAARGCISLSCPAETRGDKSIYHFQVEANYNKDEPLARVYPHMKIVISAPLEIENLLPFDFNYRLYNQKTKKEWTGSVSKGVKSYVHVVGLDSVLLLSVEPTSRQWEKSEFAIINQPKKDDFERENTLLLRDVHNRLLHLKIYYPRKQSDSTSLKVVIYSPYVILNRTSLNLVINDRGSQVESLARTNNGARNVAPFMFSFDKDDDTKSRATIKTDDTAWSQPMSFKALGQANEIKLQVLGKQREVNLGISISEGEGKYNLTKVVTIAPRYVFINKLKEELHITEVGTTKQIPVEAGGLVPLYGLRCMEKKSVTMKFAQGTGSMSWSQPFCIDDVGQLFIKVLKKDVGQILVKCTIMLEDATIFIYVEDGNDQWPYSIRNFTNEEFYIYQNDPNINANGEVIKSETPYKPIYYKIPPKSVMPYAYDYPNAIIKEIIVRSHGRERAISLAEIGNLKPFRLPTTQDRQQCIVDLNVVADGPTQSLIISNYDASTSLYQLKGHVSSSSTSVATSNAAGQFEVIENDENYHTKIVTKFEGFGFSLINTRDQELCYITLKGLEFRYNESNLYQTFSAKLKWIQIDNQLYGGIFPLILYPTVIPKTGKELNSHPALSGSVCLSKDDTHGVLFIKYATLLLQEMTLEIDEDFLYALLDFSKFPGASWNKEHVDRLCDDTLNIPEPSKLGDTSDVYFEALHLQPIQANLSFVRTERVNAEDKIASQSTVMFFVNVLTMAIGNINDAPIKLNSLFLENVRVPTPILIDSVQTHYRQAFFYQLHNIIGSADFLGNPVGLFNLLSSGVIDIFYEPYQGFIMNDRPQELGIGLAKGGLSFVKKSVFGFSDSVAKVTGSIAKGLSVATMDKAFQERRRLNTRRNKPKHALYGFASGANSFFDSFSSGITGLATAPIEGADSEGAAGFFRGLGKGLIGLPTKTAIGIFDLASNVSEGIRNTTTVFDGEGLDKVRLPRYINPKGIIKPFSQREAQGQFWLNNIDGGIYYNQEYIAHILLPGEEMAVLLTYKLLILFDINTLVSKWVIHFEQIKSISVEPTGIIIDLHTKKGPFVPIPDRSNRVFLSKKLQVAIEEYNKHCQITL</sequence>
<evidence type="ECO:0000313" key="10">
    <source>
        <dbReference type="EMBL" id="EER32236.1"/>
    </source>
</evidence>
<dbReference type="GeneID" id="8297962"/>
<dbReference type="Pfam" id="PF12624">
    <property type="entry name" value="VPS13_N"/>
    <property type="match status" value="1"/>
</dbReference>
<organism evidence="10 11">
    <name type="scientific">Candida tropicalis (strain ATCC MYA-3404 / T1)</name>
    <name type="common">Yeast</name>
    <dbReference type="NCBI Taxonomy" id="294747"/>
    <lineage>
        <taxon>Eukaryota</taxon>
        <taxon>Fungi</taxon>
        <taxon>Dikarya</taxon>
        <taxon>Ascomycota</taxon>
        <taxon>Saccharomycotina</taxon>
        <taxon>Pichiomycetes</taxon>
        <taxon>Debaryomycetaceae</taxon>
        <taxon>Candida/Lodderomyces clade</taxon>
        <taxon>Candida</taxon>
    </lineage>
</organism>
<dbReference type="Pfam" id="PF25033">
    <property type="entry name" value="VPS13_M"/>
    <property type="match status" value="1"/>
</dbReference>
<dbReference type="GO" id="GO:0005774">
    <property type="term" value="C:vacuolar membrane"/>
    <property type="evidence" value="ECO:0007669"/>
    <property type="project" value="EnsemblFungi"/>
</dbReference>
<reference evidence="10 11" key="1">
    <citation type="journal article" date="2009" name="Nature">
        <title>Evolution of pathogenicity and sexual reproduction in eight Candida genomes.</title>
        <authorList>
            <person name="Butler G."/>
            <person name="Rasmussen M.D."/>
            <person name="Lin M.F."/>
            <person name="Santos M.A."/>
            <person name="Sakthikumar S."/>
            <person name="Munro C.A."/>
            <person name="Rheinbay E."/>
            <person name="Grabherr M."/>
            <person name="Forche A."/>
            <person name="Reedy J.L."/>
            <person name="Agrafioti I."/>
            <person name="Arnaud M.B."/>
            <person name="Bates S."/>
            <person name="Brown A.J."/>
            <person name="Brunke S."/>
            <person name="Costanzo M.C."/>
            <person name="Fitzpatrick D.A."/>
            <person name="de Groot P.W."/>
            <person name="Harris D."/>
            <person name="Hoyer L.L."/>
            <person name="Hube B."/>
            <person name="Klis F.M."/>
            <person name="Kodira C."/>
            <person name="Lennard N."/>
            <person name="Logue M.E."/>
            <person name="Martin R."/>
            <person name="Neiman A.M."/>
            <person name="Nikolaou E."/>
            <person name="Quail M.A."/>
            <person name="Quinn J."/>
            <person name="Santos M.C."/>
            <person name="Schmitzberger F.F."/>
            <person name="Sherlock G."/>
            <person name="Shah P."/>
            <person name="Silverstein K.A."/>
            <person name="Skrzypek M.S."/>
            <person name="Soll D."/>
            <person name="Staggs R."/>
            <person name="Stansfield I."/>
            <person name="Stumpf M.P."/>
            <person name="Sudbery P.E."/>
            <person name="Srikantha T."/>
            <person name="Zeng Q."/>
            <person name="Berman J."/>
            <person name="Berriman M."/>
            <person name="Heitman J."/>
            <person name="Gow N.A."/>
            <person name="Lorenz M.C."/>
            <person name="Birren B.W."/>
            <person name="Kellis M."/>
            <person name="Cuomo C.A."/>
        </authorList>
    </citation>
    <scope>NUCLEOTIDE SEQUENCE [LARGE SCALE GENOMIC DNA]</scope>
    <source>
        <strain evidence="11">ATCC MYA-3404 / T1</strain>
    </source>
</reference>
<dbReference type="GO" id="GO:0005777">
    <property type="term" value="C:peroxisome"/>
    <property type="evidence" value="ECO:0007669"/>
    <property type="project" value="EnsemblFungi"/>
</dbReference>
<evidence type="ECO:0000259" key="7">
    <source>
        <dbReference type="Pfam" id="PF25033"/>
    </source>
</evidence>
<feature type="compositionally biased region" description="Low complexity" evidence="5">
    <location>
        <begin position="1350"/>
        <end position="1361"/>
    </location>
</feature>
<dbReference type="eggNOG" id="KOG1809">
    <property type="taxonomic scope" value="Eukaryota"/>
</dbReference>
<comment type="function">
    <text evidence="4">Mediates the transfer of lipids between membranes at organelle contact sites. May play a role in mitochondrial lipid homeostasis.</text>
</comment>
<dbReference type="PANTHER" id="PTHR16166">
    <property type="entry name" value="VACUOLAR PROTEIN SORTING-ASSOCIATED PROTEIN VPS13"/>
    <property type="match status" value="1"/>
</dbReference>
<accession>C5MCF6</accession>
<evidence type="ECO:0000313" key="11">
    <source>
        <dbReference type="Proteomes" id="UP000002037"/>
    </source>
</evidence>
<feature type="region of interest" description="Disordered" evidence="5">
    <location>
        <begin position="1328"/>
        <end position="1364"/>
    </location>
</feature>
<keyword evidence="4" id="KW-0333">Golgi apparatus</keyword>
<dbReference type="GO" id="GO:1990816">
    <property type="term" value="C:vacuole-mitochondrion membrane contact site"/>
    <property type="evidence" value="ECO:0007669"/>
    <property type="project" value="EnsemblFungi"/>
</dbReference>
<feature type="compositionally biased region" description="Polar residues" evidence="5">
    <location>
        <begin position="1517"/>
        <end position="1529"/>
    </location>
</feature>
<dbReference type="GO" id="GO:0010008">
    <property type="term" value="C:endosome membrane"/>
    <property type="evidence" value="ECO:0007669"/>
    <property type="project" value="EnsemblFungi"/>
</dbReference>
<dbReference type="Proteomes" id="UP000002037">
    <property type="component" value="Unassembled WGS sequence"/>
</dbReference>
<feature type="domain" description="Intermembrane lipid transfer protein VPS13-like C-terminal" evidence="9">
    <location>
        <begin position="2982"/>
        <end position="3086"/>
    </location>
</feature>
<dbReference type="GO" id="GO:0071561">
    <property type="term" value="C:nucleus-vacuole junction"/>
    <property type="evidence" value="ECO:0007669"/>
    <property type="project" value="EnsemblFungi"/>
</dbReference>
<dbReference type="GO" id="GO:0006623">
    <property type="term" value="P:protein targeting to vacuole"/>
    <property type="evidence" value="ECO:0007669"/>
    <property type="project" value="EnsemblFungi"/>
</dbReference>
<dbReference type="EMBL" id="GG692399">
    <property type="protein sequence ID" value="EER32236.1"/>
    <property type="molecule type" value="Genomic_DNA"/>
</dbReference>
<dbReference type="GO" id="GO:0006895">
    <property type="term" value="P:Golgi to endosome transport"/>
    <property type="evidence" value="ECO:0007669"/>
    <property type="project" value="EnsemblFungi"/>
</dbReference>
<dbReference type="GO" id="GO:0032120">
    <property type="term" value="P:ascospore-type prospore membrane formation"/>
    <property type="evidence" value="ECO:0007669"/>
    <property type="project" value="EnsemblFungi"/>
</dbReference>
<evidence type="ECO:0000256" key="4">
    <source>
        <dbReference type="PIRNR" id="PIRNR037235"/>
    </source>
</evidence>
<dbReference type="GO" id="GO:0005543">
    <property type="term" value="F:phospholipid binding"/>
    <property type="evidence" value="ECO:0007669"/>
    <property type="project" value="EnsemblFungi"/>
</dbReference>
<feature type="region of interest" description="Disordered" evidence="5">
    <location>
        <begin position="1504"/>
        <end position="1542"/>
    </location>
</feature>
<feature type="compositionally biased region" description="Polar residues" evidence="5">
    <location>
        <begin position="1332"/>
        <end position="1349"/>
    </location>
</feature>
<dbReference type="VEuPathDB" id="FungiDB:CTRG_03907"/>
<proteinExistence type="inferred from homology"/>
<dbReference type="InterPro" id="IPR056748">
    <property type="entry name" value="VPS13-like_C"/>
</dbReference>
<comment type="similarity">
    <text evidence="1 4">Belongs to the VPS13 family.</text>
</comment>